<gene>
    <name evidence="3" type="ORF">PCAR00345_LOCUS21718</name>
</gene>
<feature type="region of interest" description="Disordered" evidence="2">
    <location>
        <begin position="471"/>
        <end position="492"/>
    </location>
</feature>
<feature type="region of interest" description="Disordered" evidence="2">
    <location>
        <begin position="652"/>
        <end position="686"/>
    </location>
</feature>
<keyword evidence="1" id="KW-0677">Repeat</keyword>
<feature type="compositionally biased region" description="Low complexity" evidence="2">
    <location>
        <begin position="262"/>
        <end position="278"/>
    </location>
</feature>
<dbReference type="Gene3D" id="1.25.40.10">
    <property type="entry name" value="Tetratricopeptide repeat domain"/>
    <property type="match status" value="2"/>
</dbReference>
<dbReference type="InterPro" id="IPR003107">
    <property type="entry name" value="HAT"/>
</dbReference>
<feature type="compositionally biased region" description="Low complexity" evidence="2">
    <location>
        <begin position="668"/>
        <end position="686"/>
    </location>
</feature>
<reference evidence="3" key="1">
    <citation type="submission" date="2021-01" db="EMBL/GenBank/DDBJ databases">
        <authorList>
            <person name="Corre E."/>
            <person name="Pelletier E."/>
            <person name="Niang G."/>
            <person name="Scheremetjew M."/>
            <person name="Finn R."/>
            <person name="Kale V."/>
            <person name="Holt S."/>
            <person name="Cochrane G."/>
            <person name="Meng A."/>
            <person name="Brown T."/>
            <person name="Cohen L."/>
        </authorList>
    </citation>
    <scope>NUCLEOTIDE SEQUENCE</scope>
    <source>
        <strain evidence="3">CCMP645</strain>
    </source>
</reference>
<dbReference type="InterPro" id="IPR011990">
    <property type="entry name" value="TPR-like_helical_dom_sf"/>
</dbReference>
<name>A0A7S4F2X1_CHRCT</name>
<evidence type="ECO:0000256" key="2">
    <source>
        <dbReference type="SAM" id="MobiDB-lite"/>
    </source>
</evidence>
<evidence type="ECO:0000313" key="3">
    <source>
        <dbReference type="EMBL" id="CAE0769106.1"/>
    </source>
</evidence>
<protein>
    <recommendedName>
        <fullName evidence="4">Suppressor of forked domain-containing protein</fullName>
    </recommendedName>
</protein>
<feature type="region of interest" description="Disordered" evidence="2">
    <location>
        <begin position="105"/>
        <end position="161"/>
    </location>
</feature>
<dbReference type="SMART" id="SM00386">
    <property type="entry name" value="HAT"/>
    <property type="match status" value="6"/>
</dbReference>
<proteinExistence type="predicted"/>
<dbReference type="SUPFAM" id="SSF48452">
    <property type="entry name" value="TPR-like"/>
    <property type="match status" value="3"/>
</dbReference>
<dbReference type="Pfam" id="PF23240">
    <property type="entry name" value="HAT_PRP39_N"/>
    <property type="match status" value="1"/>
</dbReference>
<organism evidence="3">
    <name type="scientific">Chrysotila carterae</name>
    <name type="common">Marine alga</name>
    <name type="synonym">Syracosphaera carterae</name>
    <dbReference type="NCBI Taxonomy" id="13221"/>
    <lineage>
        <taxon>Eukaryota</taxon>
        <taxon>Haptista</taxon>
        <taxon>Haptophyta</taxon>
        <taxon>Prymnesiophyceae</taxon>
        <taxon>Isochrysidales</taxon>
        <taxon>Isochrysidaceae</taxon>
        <taxon>Chrysotila</taxon>
    </lineage>
</organism>
<evidence type="ECO:0008006" key="4">
    <source>
        <dbReference type="Google" id="ProtNLM"/>
    </source>
</evidence>
<feature type="compositionally biased region" description="Polar residues" evidence="2">
    <location>
        <begin position="129"/>
        <end position="144"/>
    </location>
</feature>
<dbReference type="InterPro" id="IPR045075">
    <property type="entry name" value="Syf1-like"/>
</dbReference>
<feature type="region of interest" description="Disordered" evidence="2">
    <location>
        <begin position="830"/>
        <end position="849"/>
    </location>
</feature>
<dbReference type="PANTHER" id="PTHR11246:SF20">
    <property type="entry name" value="TPR-CONTAINING PROTEIN DDB_G0280363"/>
    <property type="match status" value="1"/>
</dbReference>
<sequence>MCEVSQFLSVGFDPTGGWRDCVRSMPTSSNWPVYVAEIYDPTLDDVQDESEPEICKILNGKDEASLRSHKDAGSKRFSDVSATVPRKEPLTAFVPILVHSPVETGAASEDIDGSELSTSPVSCPGELADTSTAKAEVSPPSQIDTAADESGDVSSQHADDADALAAPPVAAGSAARAGPWESAVGPSAPRWHGAMSTNMSSAFAAGFSLWSRHGGEGSLCGSNLFEHRGRAAPSAAPALDEEAVLVSEVSRLDLGRPWPSQAAHAAAPGSAADAGAHSQARWPAGAQEAQGMAQVMTQVMAQAMPQKRPPGMAHGVAHGVTNHGRSAHGEELSGGERAPPQAQLKSACAPDAASPGKSASTPGHRRSASDPPSGAQPCGYNLWGGGAACAQPVWGPDVQNASKSWGGIISAAAPTACLSTSANLVPNTPAAHLASAMDSVASGPCMPSAELLPKEMDKAYPHAPLGGCSPTHGCERGSRPPSGGAQRPNSGGCARTNSGAVLCAGSAESMLLPQPSSGGTAAGLQAPTRMAPGLSTLGMGMLQPSAYDASVVHPSARAHASPLSNQQMSMRRDPPQLPMQVPMMMPLKPHMLPHAPSQPFVARAAEGHAQAAQMPMPALSQAVQTAAQLHPSTSGLLSYGNGLAAPFQAAQRALPSQPRMPPMSMNNSQPLPLQPSQSLPQQAQRIQQLQQQMQQVQQQMQQQMQQRIQQMQQQLQQQMQQQQQQQQAPLSVAAHTMATLQQQQQQTLPPPPPPPPLPPPIAGGSAFFYGGDGPMCGSLQGQSKAASSWMQQSNWMVQAARSLNVPHAAHGAHAAHSLHSAHSALPAHASRGALQPGKPADAARADDVVGKDFRQSKELAMSPKTRAVYKDFSHTLRSKDTQLKGERFARDLAQRCMRELPETVHWRVHLEMADLSKREKNFSEARRLYRLATELQPSAPQTWLEYAKMEEERGHFDRCQRILTAGLHHCPYHEALMLKGIKHLERMGELRMARSLLSQLYSVPINQSWRTLLEGALLEARAGQTDTARRIFKFLLQQAPWYGPVWHEACRFEQRCNHMQEALHVAESGLVQLPRYGPLWFCALRLHECTASKGDLLRATRQLVERGVRHISKDLVWKLWFESAQVEERNGNLQRARAAYVKSVATCAANLRWKVWLGGARTELCHSQFAVSQALLEQAYKESPPKTRAIVMLEQSRLHELCGNAEQSRKLLRGARKTNRQEWKVFLESVLLELRSQDMQRALKEAHQALKVHRGTGRLWAVLIQLEHAHGVRRQLGVFQQALLEVPKSGEVWCEGARICLNPFSECFNLKAAHNFLDFAIEFTPQYGDSFIEYLRLQMLMKAPEEEIERLWQLCINAEPNYGTLWFHCKSSVLLTTRQVMQGATELLQRELREYRHVYESAVKRAETAEFSQAASAAVAAALGEGGGESALPPLRVEGSVVAEAADFVTGSVTLNRMHRRLDELSFEEKRSLIYGGDMIVP</sequence>
<dbReference type="PANTHER" id="PTHR11246">
    <property type="entry name" value="PRE-MRNA SPLICING FACTOR"/>
    <property type="match status" value="1"/>
</dbReference>
<feature type="region of interest" description="Disordered" evidence="2">
    <location>
        <begin position="306"/>
        <end position="377"/>
    </location>
</feature>
<evidence type="ECO:0000256" key="1">
    <source>
        <dbReference type="ARBA" id="ARBA00022737"/>
    </source>
</evidence>
<dbReference type="GO" id="GO:0000398">
    <property type="term" value="P:mRNA splicing, via spliceosome"/>
    <property type="evidence" value="ECO:0007669"/>
    <property type="project" value="InterPro"/>
</dbReference>
<dbReference type="EMBL" id="HBIZ01034074">
    <property type="protein sequence ID" value="CAE0769106.1"/>
    <property type="molecule type" value="Transcribed_RNA"/>
</dbReference>
<feature type="region of interest" description="Disordered" evidence="2">
    <location>
        <begin position="260"/>
        <end position="291"/>
    </location>
</feature>
<feature type="region of interest" description="Disordered" evidence="2">
    <location>
        <begin position="732"/>
        <end position="759"/>
    </location>
</feature>
<accession>A0A7S4F2X1</accession>
<feature type="compositionally biased region" description="Pro residues" evidence="2">
    <location>
        <begin position="748"/>
        <end position="759"/>
    </location>
</feature>